<feature type="transmembrane region" description="Helical" evidence="6">
    <location>
        <begin position="401"/>
        <end position="423"/>
    </location>
</feature>
<feature type="transmembrane region" description="Helical" evidence="6">
    <location>
        <begin position="526"/>
        <end position="547"/>
    </location>
</feature>
<dbReference type="PANTHER" id="PTHR43823:SF3">
    <property type="entry name" value="MULTIDRUG EXPORT PROTEIN MEPA"/>
    <property type="match status" value="1"/>
</dbReference>
<keyword evidence="4 6" id="KW-1133">Transmembrane helix</keyword>
<evidence type="ECO:0000256" key="5">
    <source>
        <dbReference type="ARBA" id="ARBA00023136"/>
    </source>
</evidence>
<sequence length="620" mass="70112">MNFFKSKKIEKNSAKIDKQARAKLLFENTPVKKAIFIVAIPGLATSLMLGLAAFINQIFILNFVPSTIFLLDTTANGTAQSGILYNFLPDDFIRLNREQFDLIFHTYNKSIELSDRINEMTSNQVGAIAVNTISPFTIFSNSIVYLIPVGTSVYYTKCVSKGLEKTGKDLWSTAFYATVICSLLATLVMYITIWAGLVDKIASHTKFDTYWLGLLDKNQELLIKFKQWGISNYKPSQIIQQYYESSREVSIYWSKIYIYIYCGGTIIQGLYLLLSYLIRAEGKNVYVMFWAIVANICDVILNILLIKIFKMGMLGAAISTILAWIINLTAYVFYIYKNNLKQKTWLSIKHLVHFKFRYKFLAPIGLLGFSGFIRSVGVAVGSLVITLLLTNLPYSNGASNVYLWAKASPIITLFFLALFGIADGSRSLLSYAYTKRDIKRVKQIYWYTLILSFSYAALVYILVACLADQFLYLLRVEKNVINEAVLYLRINMLRLALYSFATGAMLLFQGTNNIKNSIIATAMEGFLTFFIVMGIGVGFGFLLSSYGVDDFHAALVISISYAVNSLVAGLINFAISTYHLNKKIPKIDQIKLSWSRRIEHKFFAEAEVYEKNLSKNISIS</sequence>
<evidence type="ECO:0000256" key="1">
    <source>
        <dbReference type="ARBA" id="ARBA00004651"/>
    </source>
</evidence>
<feature type="transmembrane region" description="Helical" evidence="6">
    <location>
        <begin position="553"/>
        <end position="575"/>
    </location>
</feature>
<dbReference type="GO" id="GO:0042910">
    <property type="term" value="F:xenobiotic transmembrane transporter activity"/>
    <property type="evidence" value="ECO:0007669"/>
    <property type="project" value="InterPro"/>
</dbReference>
<feature type="transmembrane region" description="Helical" evidence="6">
    <location>
        <begin position="174"/>
        <end position="197"/>
    </location>
</feature>
<dbReference type="OrthoDB" id="401352at2"/>
<accession>A0A5B8JG84</accession>
<evidence type="ECO:0000256" key="6">
    <source>
        <dbReference type="SAM" id="Phobius"/>
    </source>
</evidence>
<feature type="transmembrane region" description="Helical" evidence="6">
    <location>
        <begin position="444"/>
        <end position="472"/>
    </location>
</feature>
<comment type="subcellular location">
    <subcellularLocation>
        <location evidence="1">Cell membrane</location>
        <topology evidence="1">Multi-pass membrane protein</topology>
    </subcellularLocation>
</comment>
<evidence type="ECO:0000256" key="4">
    <source>
        <dbReference type="ARBA" id="ARBA00022989"/>
    </source>
</evidence>
<feature type="transmembrane region" description="Helical" evidence="6">
    <location>
        <begin position="285"/>
        <end position="306"/>
    </location>
</feature>
<feature type="transmembrane region" description="Helical" evidence="6">
    <location>
        <begin position="492"/>
        <end position="514"/>
    </location>
</feature>
<dbReference type="InterPro" id="IPR002528">
    <property type="entry name" value="MATE_fam"/>
</dbReference>
<proteinExistence type="predicted"/>
<evidence type="ECO:0000313" key="7">
    <source>
        <dbReference type="EMBL" id="QDY88223.1"/>
    </source>
</evidence>
<keyword evidence="3 6" id="KW-0812">Transmembrane</keyword>
<keyword evidence="5 6" id="KW-0472">Membrane</keyword>
<dbReference type="GO" id="GO:0015297">
    <property type="term" value="F:antiporter activity"/>
    <property type="evidence" value="ECO:0007669"/>
    <property type="project" value="InterPro"/>
</dbReference>
<organism evidence="7 8">
    <name type="scientific">Mycoplasma anserisalpingitidis</name>
    <dbReference type="NCBI Taxonomy" id="519450"/>
    <lineage>
        <taxon>Bacteria</taxon>
        <taxon>Bacillati</taxon>
        <taxon>Mycoplasmatota</taxon>
        <taxon>Mollicutes</taxon>
        <taxon>Mycoplasmataceae</taxon>
        <taxon>Mycoplasma</taxon>
    </lineage>
</organism>
<name>A0A5B8JG84_9MOLU</name>
<reference evidence="8" key="1">
    <citation type="submission" date="2019-07" db="EMBL/GenBank/DDBJ databases">
        <title>Complete genome sequences of three Mycoplasma sp. 1220 strains.</title>
        <authorList>
            <person name="Grozner D."/>
            <person name="Forro B."/>
            <person name="Kovacs A.B."/>
            <person name="Marton S."/>
            <person name="Banyai K."/>
            <person name="Kreizinger Z."/>
            <person name="Sulyok K.M."/>
            <person name="Gyuranecz M."/>
        </authorList>
    </citation>
    <scope>NUCLEOTIDE SEQUENCE [LARGE SCALE GENOMIC DNA]</scope>
    <source>
        <strain evidence="8">MYCAV93</strain>
    </source>
</reference>
<keyword evidence="2" id="KW-1003">Cell membrane</keyword>
<feature type="transmembrane region" description="Helical" evidence="6">
    <location>
        <begin position="256"/>
        <end position="278"/>
    </location>
</feature>
<feature type="transmembrane region" description="Helical" evidence="6">
    <location>
        <begin position="312"/>
        <end position="336"/>
    </location>
</feature>
<dbReference type="RefSeq" id="WP_146308693.1">
    <property type="nucleotide sequence ID" value="NZ_CP041663.1"/>
</dbReference>
<gene>
    <name evidence="7" type="ORF">FOY43_00900</name>
</gene>
<dbReference type="PANTHER" id="PTHR43823">
    <property type="entry name" value="SPORULATION PROTEIN YKVU"/>
    <property type="match status" value="1"/>
</dbReference>
<evidence type="ECO:0000313" key="8">
    <source>
        <dbReference type="Proteomes" id="UP000317512"/>
    </source>
</evidence>
<feature type="transmembrane region" description="Helical" evidence="6">
    <location>
        <begin position="356"/>
        <end position="389"/>
    </location>
</feature>
<dbReference type="Proteomes" id="UP000317512">
    <property type="component" value="Chromosome"/>
</dbReference>
<dbReference type="InterPro" id="IPR051327">
    <property type="entry name" value="MATE_MepA_subfamily"/>
</dbReference>
<dbReference type="Pfam" id="PF01554">
    <property type="entry name" value="MatE"/>
    <property type="match status" value="1"/>
</dbReference>
<dbReference type="GO" id="GO:0005886">
    <property type="term" value="C:plasma membrane"/>
    <property type="evidence" value="ECO:0007669"/>
    <property type="project" value="UniProtKB-SubCell"/>
</dbReference>
<feature type="transmembrane region" description="Helical" evidence="6">
    <location>
        <begin position="34"/>
        <end position="55"/>
    </location>
</feature>
<evidence type="ECO:0000256" key="3">
    <source>
        <dbReference type="ARBA" id="ARBA00022692"/>
    </source>
</evidence>
<evidence type="ECO:0000256" key="2">
    <source>
        <dbReference type="ARBA" id="ARBA00022475"/>
    </source>
</evidence>
<dbReference type="EMBL" id="CP041663">
    <property type="protein sequence ID" value="QDY88223.1"/>
    <property type="molecule type" value="Genomic_DNA"/>
</dbReference>
<protein>
    <submittedName>
        <fullName evidence="7">Multidrug transporter MATE</fullName>
    </submittedName>
</protein>
<dbReference type="AlphaFoldDB" id="A0A5B8JG84"/>